<evidence type="ECO:0000313" key="2">
    <source>
        <dbReference type="Proteomes" id="UP000006591"/>
    </source>
</evidence>
<accession>A0A0E0GPD0</accession>
<organism evidence="1">
    <name type="scientific">Oryza nivara</name>
    <name type="common">Indian wild rice</name>
    <name type="synonym">Oryza sativa f. spontanea</name>
    <dbReference type="NCBI Taxonomy" id="4536"/>
    <lineage>
        <taxon>Eukaryota</taxon>
        <taxon>Viridiplantae</taxon>
        <taxon>Streptophyta</taxon>
        <taxon>Embryophyta</taxon>
        <taxon>Tracheophyta</taxon>
        <taxon>Spermatophyta</taxon>
        <taxon>Magnoliopsida</taxon>
        <taxon>Liliopsida</taxon>
        <taxon>Poales</taxon>
        <taxon>Poaceae</taxon>
        <taxon>BOP clade</taxon>
        <taxon>Oryzoideae</taxon>
        <taxon>Oryzeae</taxon>
        <taxon>Oryzinae</taxon>
        <taxon>Oryza</taxon>
    </lineage>
</organism>
<dbReference type="Proteomes" id="UP000006591">
    <property type="component" value="Chromosome 3"/>
</dbReference>
<dbReference type="AlphaFoldDB" id="A0A0E0GPD0"/>
<keyword evidence="2" id="KW-1185">Reference proteome</keyword>
<proteinExistence type="predicted"/>
<dbReference type="EnsemblPlants" id="ONIVA03G23900.1">
    <property type="protein sequence ID" value="ONIVA03G23900.1"/>
    <property type="gene ID" value="ONIVA03G23900"/>
</dbReference>
<dbReference type="OMA" id="ATKDGFC"/>
<reference evidence="1" key="1">
    <citation type="submission" date="2015-04" db="UniProtKB">
        <authorList>
            <consortium name="EnsemblPlants"/>
        </authorList>
    </citation>
    <scope>IDENTIFICATION</scope>
    <source>
        <strain evidence="1">SL10</strain>
    </source>
</reference>
<reference evidence="1" key="2">
    <citation type="submission" date="2018-04" db="EMBL/GenBank/DDBJ databases">
        <title>OnivRS2 (Oryza nivara Reference Sequence Version 2).</title>
        <authorList>
            <person name="Zhang J."/>
            <person name="Kudrna D."/>
            <person name="Lee S."/>
            <person name="Talag J."/>
            <person name="Rajasekar S."/>
            <person name="Welchert J."/>
            <person name="Hsing Y.-I."/>
            <person name="Wing R.A."/>
        </authorList>
    </citation>
    <scope>NUCLEOTIDE SEQUENCE [LARGE SCALE GENOMIC DNA]</scope>
    <source>
        <strain evidence="1">SL10</strain>
    </source>
</reference>
<evidence type="ECO:0000313" key="1">
    <source>
        <dbReference type="EnsemblPlants" id="ONIVA03G23900.1"/>
    </source>
</evidence>
<dbReference type="HOGENOM" id="CLU_2578019_0_0_1"/>
<dbReference type="Gramene" id="ONIVA03G23900.1">
    <property type="protein sequence ID" value="ONIVA03G23900.1"/>
    <property type="gene ID" value="ONIVA03G23900"/>
</dbReference>
<sequence length="83" mass="8532">MAATKDGFCSSVGGVHPGLGGVKVGEGEGAVINFFIALPEQEGRCSQSLTPPQAPHLPVSFSLREAEGDGIGGARARALKRRE</sequence>
<name>A0A0E0GPD0_ORYNI</name>
<protein>
    <submittedName>
        <fullName evidence="1">Uncharacterized protein</fullName>
    </submittedName>
</protein>